<dbReference type="Gene3D" id="3.90.1200.10">
    <property type="match status" value="1"/>
</dbReference>
<feature type="domain" description="Aminoglycoside phosphotransferase" evidence="1">
    <location>
        <begin position="71"/>
        <end position="255"/>
    </location>
</feature>
<accession>A0ABU8EQ91</accession>
<keyword evidence="3" id="KW-1185">Reference proteome</keyword>
<sequence>MLNDTIQQQICQTLGKPNIRHVDTFKTVWSGFGALHRISFAKNDESVVVKSICKPTEIHHPKGWNSDFASARKLSSYRNEQYFYRHYSNKLNVVTPQCLGLLEADNTQYLLLSDLASAGFEAIAEDDISAVKGILDWLACFHAQNLNASDNKLWQQGGYWHLATRPDELNAMSHTALKAAASELDHQLRSCPYQTLIHGDAKIANFMMSQNTVAGYDFQYVGKGIGIQDVMLLLSSAFTSEQLYAVEHELLNYYQTAFLKYCDVFAKQGGTEILSCWLALYSVAWTDFVRFLEGWSPKHWKLHEYAWHHANKALANIS</sequence>
<dbReference type="EMBL" id="JBAWKS010000001">
    <property type="protein sequence ID" value="MEI4549121.1"/>
    <property type="molecule type" value="Genomic_DNA"/>
</dbReference>
<gene>
    <name evidence="2" type="ORF">WAE96_05300</name>
</gene>
<evidence type="ECO:0000259" key="1">
    <source>
        <dbReference type="Pfam" id="PF01636"/>
    </source>
</evidence>
<protein>
    <submittedName>
        <fullName evidence="2">Phosphotransferase</fullName>
    </submittedName>
</protein>
<dbReference type="Pfam" id="PF01636">
    <property type="entry name" value="APH"/>
    <property type="match status" value="1"/>
</dbReference>
<comment type="caution">
    <text evidence="2">The sequence shown here is derived from an EMBL/GenBank/DDBJ whole genome shotgun (WGS) entry which is preliminary data.</text>
</comment>
<dbReference type="PANTHER" id="PTHR11012:SF30">
    <property type="entry name" value="PROTEIN KINASE-LIKE DOMAIN-CONTAINING"/>
    <property type="match status" value="1"/>
</dbReference>
<dbReference type="PANTHER" id="PTHR11012">
    <property type="entry name" value="PROTEIN KINASE-LIKE DOMAIN-CONTAINING"/>
    <property type="match status" value="1"/>
</dbReference>
<organism evidence="2 3">
    <name type="scientific">Pseudoalteromonas spongiae</name>
    <dbReference type="NCBI Taxonomy" id="298657"/>
    <lineage>
        <taxon>Bacteria</taxon>
        <taxon>Pseudomonadati</taxon>
        <taxon>Pseudomonadota</taxon>
        <taxon>Gammaproteobacteria</taxon>
        <taxon>Alteromonadales</taxon>
        <taxon>Pseudoalteromonadaceae</taxon>
        <taxon>Pseudoalteromonas</taxon>
    </lineage>
</organism>
<name>A0ABU8EQ91_9GAMM</name>
<proteinExistence type="predicted"/>
<evidence type="ECO:0000313" key="2">
    <source>
        <dbReference type="EMBL" id="MEI4549121.1"/>
    </source>
</evidence>
<evidence type="ECO:0000313" key="3">
    <source>
        <dbReference type="Proteomes" id="UP001382455"/>
    </source>
</evidence>
<reference evidence="2 3" key="1">
    <citation type="submission" date="2023-12" db="EMBL/GenBank/DDBJ databases">
        <title>Friends and Foes: Symbiotic and Algicidal bacterial influence on Karenia brevis blooms.</title>
        <authorList>
            <person name="Fei C."/>
            <person name="Mohamed A.R."/>
            <person name="Booker A."/>
            <person name="Arshad M."/>
            <person name="Klass S."/>
            <person name="Ahn S."/>
            <person name="Gilbert P.M."/>
            <person name="Heil C.A."/>
            <person name="Martinez J.M."/>
            <person name="Amin S.A."/>
        </authorList>
    </citation>
    <scope>NUCLEOTIDE SEQUENCE [LARGE SCALE GENOMIC DNA]</scope>
    <source>
        <strain evidence="2 3">CE15</strain>
    </source>
</reference>
<dbReference type="SUPFAM" id="SSF56112">
    <property type="entry name" value="Protein kinase-like (PK-like)"/>
    <property type="match status" value="1"/>
</dbReference>
<dbReference type="Proteomes" id="UP001382455">
    <property type="component" value="Unassembled WGS sequence"/>
</dbReference>
<dbReference type="InterPro" id="IPR011009">
    <property type="entry name" value="Kinase-like_dom_sf"/>
</dbReference>
<dbReference type="InterPro" id="IPR002575">
    <property type="entry name" value="Aminoglycoside_PTrfase"/>
</dbReference>
<dbReference type="RefSeq" id="WP_336434787.1">
    <property type="nucleotide sequence ID" value="NZ_JBAWKS010000001.1"/>
</dbReference>